<protein>
    <recommendedName>
        <fullName evidence="7">B box-type domain-containing protein</fullName>
    </recommendedName>
</protein>
<keyword evidence="5" id="KW-0175">Coiled coil</keyword>
<comment type="caution">
    <text evidence="8">The sequence shown here is derived from an EMBL/GenBank/DDBJ whole genome shotgun (WGS) entry which is preliminary data.</text>
</comment>
<feature type="region of interest" description="Disordered" evidence="6">
    <location>
        <begin position="342"/>
        <end position="387"/>
    </location>
</feature>
<feature type="region of interest" description="Disordered" evidence="6">
    <location>
        <begin position="1"/>
        <end position="43"/>
    </location>
</feature>
<gene>
    <name evidence="8" type="ORF">ACEWY4_010949</name>
</gene>
<dbReference type="GO" id="GO:0008270">
    <property type="term" value="F:zinc ion binding"/>
    <property type="evidence" value="ECO:0007669"/>
    <property type="project" value="UniProtKB-KW"/>
</dbReference>
<dbReference type="Proteomes" id="UP001591681">
    <property type="component" value="Unassembled WGS sequence"/>
</dbReference>
<dbReference type="PROSITE" id="PS50119">
    <property type="entry name" value="ZF_BBOX"/>
    <property type="match status" value="1"/>
</dbReference>
<evidence type="ECO:0000313" key="8">
    <source>
        <dbReference type="EMBL" id="KAL2093637.1"/>
    </source>
</evidence>
<dbReference type="SUPFAM" id="SSF57845">
    <property type="entry name" value="B-box zinc-binding domain"/>
    <property type="match status" value="1"/>
</dbReference>
<keyword evidence="1" id="KW-0479">Metal-binding</keyword>
<sequence>MVERNACWEAKDQEMAAGGEEEEEDEDVEPEMDGTCDACEPDEPQPATRVCPVCRFAFCSPHADTHARSTHHQTLPYYPEGPAQKGLAERRHQGTQDREAAPGPPGASCSGGAVGADTGQEEMEVVEQAQGAQQGGAGGGHKGCLNGGVGQEEEVEREKEEDEGEDPGGAAGGEPAQAQGPGAGKKETVSVERLRCREHNQEGSLYCKLDEKIICVVCAVQGEHRQHEIITLREAYHWQKSREGIDLVSRTQEMAEKIQNRWTSPDMDKDELERYVNQQFDELHQLVRLEEKRTLHLVDLKEAFLTAQASEMIAEINVNTEKLQEEVDSITQQLGELEHISPPAAEAEPGPGLGAPGAPGPSAAPQAGPLGAQAAAAPGGADAPGQGAGVEAALVAAVAEVEAAVAAMAAPALAPPPPLPAAAAAMAQGPRPALGADARPSGHDRPSVGSSKSVSVEMWAGEDGVQARAQAGCGHPDDRPEVELSL</sequence>
<keyword evidence="3" id="KW-0862">Zinc</keyword>
<accession>A0ABD1K3E3</accession>
<evidence type="ECO:0000256" key="2">
    <source>
        <dbReference type="ARBA" id="ARBA00022771"/>
    </source>
</evidence>
<dbReference type="Pfam" id="PF00643">
    <property type="entry name" value="zf-B_box"/>
    <property type="match status" value="1"/>
</dbReference>
<dbReference type="SMART" id="SM00336">
    <property type="entry name" value="BBOX"/>
    <property type="match status" value="1"/>
</dbReference>
<feature type="region of interest" description="Disordered" evidence="6">
    <location>
        <begin position="70"/>
        <end position="186"/>
    </location>
</feature>
<dbReference type="Gene3D" id="4.10.830.40">
    <property type="match status" value="1"/>
</dbReference>
<evidence type="ECO:0000256" key="5">
    <source>
        <dbReference type="SAM" id="Coils"/>
    </source>
</evidence>
<evidence type="ECO:0000256" key="1">
    <source>
        <dbReference type="ARBA" id="ARBA00022723"/>
    </source>
</evidence>
<evidence type="ECO:0000256" key="4">
    <source>
        <dbReference type="PROSITE-ProRule" id="PRU00024"/>
    </source>
</evidence>
<feature type="compositionally biased region" description="Acidic residues" evidence="6">
    <location>
        <begin position="19"/>
        <end position="43"/>
    </location>
</feature>
<reference evidence="8 9" key="1">
    <citation type="submission" date="2024-09" db="EMBL/GenBank/DDBJ databases">
        <title>A chromosome-level genome assembly of Gray's grenadier anchovy, Coilia grayii.</title>
        <authorList>
            <person name="Fu Z."/>
        </authorList>
    </citation>
    <scope>NUCLEOTIDE SEQUENCE [LARGE SCALE GENOMIC DNA]</scope>
    <source>
        <strain evidence="8">G4</strain>
        <tissue evidence="8">Muscle</tissue>
    </source>
</reference>
<dbReference type="AlphaFoldDB" id="A0ABD1K3E3"/>
<feature type="compositionally biased region" description="Basic and acidic residues" evidence="6">
    <location>
        <begin position="87"/>
        <end position="100"/>
    </location>
</feature>
<evidence type="ECO:0000256" key="6">
    <source>
        <dbReference type="SAM" id="MobiDB-lite"/>
    </source>
</evidence>
<dbReference type="InterPro" id="IPR000315">
    <property type="entry name" value="Znf_B-box"/>
</dbReference>
<keyword evidence="9" id="KW-1185">Reference proteome</keyword>
<feature type="compositionally biased region" description="Gly residues" evidence="6">
    <location>
        <begin position="133"/>
        <end position="150"/>
    </location>
</feature>
<evidence type="ECO:0000313" key="9">
    <source>
        <dbReference type="Proteomes" id="UP001591681"/>
    </source>
</evidence>
<dbReference type="Gene3D" id="3.30.160.60">
    <property type="entry name" value="Classic Zinc Finger"/>
    <property type="match status" value="1"/>
</dbReference>
<keyword evidence="2 4" id="KW-0863">Zinc-finger</keyword>
<dbReference type="EMBL" id="JBHFQA010000009">
    <property type="protein sequence ID" value="KAL2093637.1"/>
    <property type="molecule type" value="Genomic_DNA"/>
</dbReference>
<name>A0ABD1K3E3_9TELE</name>
<dbReference type="PANTHER" id="PTHR25465:SF31">
    <property type="entry name" value="RING-TYPE DOMAIN-CONTAINING PROTEIN"/>
    <property type="match status" value="1"/>
</dbReference>
<evidence type="ECO:0000259" key="7">
    <source>
        <dbReference type="PROSITE" id="PS50119"/>
    </source>
</evidence>
<feature type="coiled-coil region" evidence="5">
    <location>
        <begin position="313"/>
        <end position="340"/>
    </location>
</feature>
<feature type="compositionally biased region" description="Acidic residues" evidence="6">
    <location>
        <begin position="151"/>
        <end position="166"/>
    </location>
</feature>
<dbReference type="InterPro" id="IPR051051">
    <property type="entry name" value="E3_ubiq-ligase_TRIM/RNF"/>
</dbReference>
<dbReference type="PANTHER" id="PTHR25465">
    <property type="entry name" value="B-BOX DOMAIN CONTAINING"/>
    <property type="match status" value="1"/>
</dbReference>
<feature type="region of interest" description="Disordered" evidence="6">
    <location>
        <begin position="421"/>
        <end position="486"/>
    </location>
</feature>
<feature type="domain" description="B box-type" evidence="7">
    <location>
        <begin position="191"/>
        <end position="232"/>
    </location>
</feature>
<feature type="compositionally biased region" description="Basic and acidic residues" evidence="6">
    <location>
        <begin position="475"/>
        <end position="486"/>
    </location>
</feature>
<feature type="compositionally biased region" description="Low complexity" evidence="6">
    <location>
        <begin position="360"/>
        <end position="387"/>
    </location>
</feature>
<organism evidence="8 9">
    <name type="scientific">Coilia grayii</name>
    <name type="common">Gray's grenadier anchovy</name>
    <dbReference type="NCBI Taxonomy" id="363190"/>
    <lineage>
        <taxon>Eukaryota</taxon>
        <taxon>Metazoa</taxon>
        <taxon>Chordata</taxon>
        <taxon>Craniata</taxon>
        <taxon>Vertebrata</taxon>
        <taxon>Euteleostomi</taxon>
        <taxon>Actinopterygii</taxon>
        <taxon>Neopterygii</taxon>
        <taxon>Teleostei</taxon>
        <taxon>Clupei</taxon>
        <taxon>Clupeiformes</taxon>
        <taxon>Clupeoidei</taxon>
        <taxon>Engraulidae</taxon>
        <taxon>Coilinae</taxon>
        <taxon>Coilia</taxon>
    </lineage>
</organism>
<proteinExistence type="predicted"/>
<evidence type="ECO:0000256" key="3">
    <source>
        <dbReference type="ARBA" id="ARBA00022833"/>
    </source>
</evidence>